<proteinExistence type="predicted"/>
<reference evidence="1" key="1">
    <citation type="book" date="2014" name="THE 24TH EUROPEAN CONGRESS OF CLINICAL MICROBIOLOGY AND INFECTIOUS DISEASES" publisher="ECCMID 2014" city="Barcelona, Spain">
        <title>Identification of resistance genes in three multidrug-resistant Bacteroides fragilis isolates by whole genome sequencing.</title>
        <editorList>
            <person name="Unknown"/>
            <person name="A."/>
        </editorList>
        <authorList>
            <person name="Sydenham T.V."/>
            <person name="Hasman H."/>
            <person name="Wang M."/>
            <person name="Soki J."/>
            <person name="Nagy E."/>
            <person name="Justesen U.S."/>
        </authorList>
    </citation>
    <scope>NUCLEOTIDE SEQUENCE</scope>
    <source>
        <strain evidence="1">DCMOUH0018B</strain>
    </source>
</reference>
<comment type="caution">
    <text evidence="1">The sequence shown here is derived from an EMBL/GenBank/DDBJ whole genome shotgun (WGS) entry which is preliminary data.</text>
</comment>
<reference evidence="1" key="2">
    <citation type="submission" date="2014-07" db="EMBL/GenBank/DDBJ databases">
        <title>Genetics and epidemiology of antimicrobial resistance in B. fragilis group.</title>
        <authorList>
            <person name="Sydenham T.V."/>
            <person name="Hasman H."/>
            <person name="Kemp M."/>
            <person name="Justesen U.S."/>
        </authorList>
    </citation>
    <scope>NUCLEOTIDE SEQUENCE [LARGE SCALE GENOMIC DNA]</scope>
    <source>
        <strain evidence="1">DCMOUH0018B</strain>
    </source>
</reference>
<accession>A0A0I9SBK6</accession>
<dbReference type="AlphaFoldDB" id="A0A0I9SBK6"/>
<protein>
    <submittedName>
        <fullName evidence="1">Uncharacterized protein</fullName>
    </submittedName>
</protein>
<dbReference type="EMBL" id="JMZZ02000099">
    <property type="protein sequence ID" value="KFX75522.1"/>
    <property type="molecule type" value="Genomic_DNA"/>
</dbReference>
<gene>
    <name evidence="1" type="ORF">EE52_0206360</name>
</gene>
<sequence>MSRKELSLYHIIHSEATRVPFWQKRKFRDGQATREKNRENQDLKRNNICNYEKHIEIFEKEVIIFGKCNRLSVEMQPSFSENKGSFHPGQRLCPLKSPALQPKKPADFLFLPPVGSKTIGHPPDKSLIG</sequence>
<dbReference type="PATRIC" id="fig|817.53.peg.1315"/>
<name>A0A0I9SBK6_BACFG</name>
<evidence type="ECO:0000313" key="1">
    <source>
        <dbReference type="EMBL" id="KFX75522.1"/>
    </source>
</evidence>
<organism evidence="1">
    <name type="scientific">Bacteroides fragilis</name>
    <dbReference type="NCBI Taxonomy" id="817"/>
    <lineage>
        <taxon>Bacteria</taxon>
        <taxon>Pseudomonadati</taxon>
        <taxon>Bacteroidota</taxon>
        <taxon>Bacteroidia</taxon>
        <taxon>Bacteroidales</taxon>
        <taxon>Bacteroidaceae</taxon>
        <taxon>Bacteroides</taxon>
    </lineage>
</organism>